<proteinExistence type="predicted"/>
<protein>
    <submittedName>
        <fullName evidence="1">Uncharacterized protein</fullName>
    </submittedName>
</protein>
<comment type="caution">
    <text evidence="1">The sequence shown here is derived from an EMBL/GenBank/DDBJ whole genome shotgun (WGS) entry which is preliminary data.</text>
</comment>
<reference evidence="1 2" key="1">
    <citation type="submission" date="2024-11" db="EMBL/GenBank/DDBJ databases">
        <title>A near-complete genome assembly of Cinchona calisaya.</title>
        <authorList>
            <person name="Lian D.C."/>
            <person name="Zhao X.W."/>
            <person name="Wei L."/>
        </authorList>
    </citation>
    <scope>NUCLEOTIDE SEQUENCE [LARGE SCALE GENOMIC DNA]</scope>
    <source>
        <tissue evidence="1">Nenye</tissue>
    </source>
</reference>
<dbReference type="AlphaFoldDB" id="A0ABD2YW41"/>
<dbReference type="EMBL" id="JBJUIK010000012">
    <property type="protein sequence ID" value="KAL3510250.1"/>
    <property type="molecule type" value="Genomic_DNA"/>
</dbReference>
<dbReference type="Proteomes" id="UP001630127">
    <property type="component" value="Unassembled WGS sequence"/>
</dbReference>
<sequence>MGFNFLTGKIHRLAQSNVIGLVQEIIAFADKDLKQFAMVGWFSWQSRNKLVHEGMRDNPIQLVSHALKLIHEFLALNRRAMNQVPNIGPERWQVLGNDCIKSNRHGSSDKVSLGNVPRSSLENCIRIIDPFHAELLSL</sequence>
<keyword evidence="2" id="KW-1185">Reference proteome</keyword>
<organism evidence="1 2">
    <name type="scientific">Cinchona calisaya</name>
    <dbReference type="NCBI Taxonomy" id="153742"/>
    <lineage>
        <taxon>Eukaryota</taxon>
        <taxon>Viridiplantae</taxon>
        <taxon>Streptophyta</taxon>
        <taxon>Embryophyta</taxon>
        <taxon>Tracheophyta</taxon>
        <taxon>Spermatophyta</taxon>
        <taxon>Magnoliopsida</taxon>
        <taxon>eudicotyledons</taxon>
        <taxon>Gunneridae</taxon>
        <taxon>Pentapetalae</taxon>
        <taxon>asterids</taxon>
        <taxon>lamiids</taxon>
        <taxon>Gentianales</taxon>
        <taxon>Rubiaceae</taxon>
        <taxon>Cinchonoideae</taxon>
        <taxon>Cinchoneae</taxon>
        <taxon>Cinchona</taxon>
    </lineage>
</organism>
<evidence type="ECO:0000313" key="1">
    <source>
        <dbReference type="EMBL" id="KAL3510250.1"/>
    </source>
</evidence>
<name>A0ABD2YW41_9GENT</name>
<accession>A0ABD2YW41</accession>
<evidence type="ECO:0000313" key="2">
    <source>
        <dbReference type="Proteomes" id="UP001630127"/>
    </source>
</evidence>
<gene>
    <name evidence="1" type="ORF">ACH5RR_029651</name>
</gene>